<dbReference type="PANTHER" id="PTHR48111:SF21">
    <property type="entry name" value="DNA-BINDING DUAL MASTER TRANSCRIPTIONAL REGULATOR RPAA"/>
    <property type="match status" value="1"/>
</dbReference>
<organism evidence="11 12">
    <name type="scientific">Vibrio vulnificus (strain YJ016)</name>
    <dbReference type="NCBI Taxonomy" id="196600"/>
    <lineage>
        <taxon>Bacteria</taxon>
        <taxon>Pseudomonadati</taxon>
        <taxon>Pseudomonadota</taxon>
        <taxon>Gammaproteobacteria</taxon>
        <taxon>Vibrionales</taxon>
        <taxon>Vibrionaceae</taxon>
        <taxon>Vibrio</taxon>
    </lineage>
</organism>
<dbReference type="CDD" id="cd00383">
    <property type="entry name" value="trans_reg_C"/>
    <property type="match status" value="1"/>
</dbReference>
<dbReference type="SUPFAM" id="SSF46894">
    <property type="entry name" value="C-terminal effector domain of the bipartite response regulators"/>
    <property type="match status" value="1"/>
</dbReference>
<sequence length="232" mass="26331">MVHQLRLFWRYLVKQTLLLVEDDKNLADGLLVSLEQAGYECLHAERISEVESLWPQADLVILDRQLPDGDSISHLPGWKKTKNVPVILLTALVTVKDKVAGLDSGANDYLTKPFAEAELFARIRAQLRSPESSEQGSSDKVETENLVIDKSTREVFFKGEQITLTRTEFDLLLFLASNLGRVFTRDELLDHVWGYNHFPTTRTVNTHVLQLRQKLAGLEIETLRGVGYKMKG</sequence>
<dbReference type="PANTHER" id="PTHR48111">
    <property type="entry name" value="REGULATOR OF RPOS"/>
    <property type="match status" value="1"/>
</dbReference>
<dbReference type="PROSITE" id="PS50110">
    <property type="entry name" value="RESPONSE_REGULATORY"/>
    <property type="match status" value="1"/>
</dbReference>
<accession>Q7ME75</accession>
<evidence type="ECO:0000259" key="9">
    <source>
        <dbReference type="PROSITE" id="PS50110"/>
    </source>
</evidence>
<dbReference type="GO" id="GO:0032993">
    <property type="term" value="C:protein-DNA complex"/>
    <property type="evidence" value="ECO:0007669"/>
    <property type="project" value="TreeGrafter"/>
</dbReference>
<dbReference type="InterPro" id="IPR036388">
    <property type="entry name" value="WH-like_DNA-bd_sf"/>
</dbReference>
<dbReference type="InterPro" id="IPR001789">
    <property type="entry name" value="Sig_transdc_resp-reg_receiver"/>
</dbReference>
<keyword evidence="5" id="KW-0010">Activator</keyword>
<dbReference type="InterPro" id="IPR016032">
    <property type="entry name" value="Sig_transdc_resp-reg_C-effctor"/>
</dbReference>
<dbReference type="STRING" id="672.VV93_v1c38160"/>
<dbReference type="PROSITE" id="PS51755">
    <property type="entry name" value="OMPR_PHOB"/>
    <property type="match status" value="1"/>
</dbReference>
<dbReference type="eggNOG" id="COG0745">
    <property type="taxonomic scope" value="Bacteria"/>
</dbReference>
<dbReference type="GO" id="GO:0006355">
    <property type="term" value="P:regulation of DNA-templated transcription"/>
    <property type="evidence" value="ECO:0007669"/>
    <property type="project" value="InterPro"/>
</dbReference>
<dbReference type="AlphaFoldDB" id="Q7ME75"/>
<dbReference type="InterPro" id="IPR001867">
    <property type="entry name" value="OmpR/PhoB-type_DNA-bd"/>
</dbReference>
<evidence type="ECO:0000256" key="1">
    <source>
        <dbReference type="ARBA" id="ARBA00022553"/>
    </source>
</evidence>
<keyword evidence="3" id="KW-0805">Transcription regulation</keyword>
<reference evidence="11 12" key="1">
    <citation type="journal article" date="2003" name="Genome Res.">
        <title>Comparative genome analysis of Vibrio vulnificus, a marine pathogen.</title>
        <authorList>
            <person name="Chen C.Y."/>
            <person name="Wu K.M."/>
            <person name="Chang Y.C."/>
            <person name="Chang C.H."/>
            <person name="Tsai H.C."/>
            <person name="Liao T.L."/>
            <person name="Liu Y.M."/>
            <person name="Chen H.J."/>
            <person name="Shen A.B."/>
            <person name="Li J.C."/>
            <person name="Su T.L."/>
            <person name="Shao C.P."/>
            <person name="Lee C.T."/>
            <person name="Hor L.I."/>
            <person name="Tsai S.F."/>
        </authorList>
    </citation>
    <scope>NUCLEOTIDE SEQUENCE [LARGE SCALE GENOMIC DNA]</scope>
    <source>
        <strain evidence="11 12">YJ016</strain>
    </source>
</reference>
<dbReference type="Proteomes" id="UP000002675">
    <property type="component" value="Chromosome II"/>
</dbReference>
<dbReference type="EMBL" id="BA000038">
    <property type="protein sequence ID" value="BAC96835.1"/>
    <property type="molecule type" value="Genomic_DNA"/>
</dbReference>
<dbReference type="Pfam" id="PF00486">
    <property type="entry name" value="Trans_reg_C"/>
    <property type="match status" value="1"/>
</dbReference>
<evidence type="ECO:0000256" key="8">
    <source>
        <dbReference type="PROSITE-ProRule" id="PRU01091"/>
    </source>
</evidence>
<gene>
    <name evidence="11" type="ordered locus">VVA0809</name>
</gene>
<dbReference type="Gene3D" id="6.10.250.690">
    <property type="match status" value="1"/>
</dbReference>
<dbReference type="Gene3D" id="1.10.10.10">
    <property type="entry name" value="Winged helix-like DNA-binding domain superfamily/Winged helix DNA-binding domain"/>
    <property type="match status" value="1"/>
</dbReference>
<dbReference type="GO" id="GO:0005829">
    <property type="term" value="C:cytosol"/>
    <property type="evidence" value="ECO:0007669"/>
    <property type="project" value="TreeGrafter"/>
</dbReference>
<evidence type="ECO:0000256" key="6">
    <source>
        <dbReference type="ARBA" id="ARBA00023163"/>
    </source>
</evidence>
<evidence type="ECO:0000256" key="4">
    <source>
        <dbReference type="ARBA" id="ARBA00023125"/>
    </source>
</evidence>
<evidence type="ECO:0000313" key="11">
    <source>
        <dbReference type="EMBL" id="BAC96835.1"/>
    </source>
</evidence>
<keyword evidence="1 7" id="KW-0597">Phosphoprotein</keyword>
<dbReference type="FunFam" id="1.10.10.10:FF:000216">
    <property type="entry name" value="DNA-binding response regulator"/>
    <property type="match status" value="1"/>
</dbReference>
<keyword evidence="2" id="KW-0902">Two-component regulatory system</keyword>
<dbReference type="SMART" id="SM00448">
    <property type="entry name" value="REC"/>
    <property type="match status" value="1"/>
</dbReference>
<evidence type="ECO:0000256" key="3">
    <source>
        <dbReference type="ARBA" id="ARBA00023015"/>
    </source>
</evidence>
<dbReference type="InterPro" id="IPR011006">
    <property type="entry name" value="CheY-like_superfamily"/>
</dbReference>
<dbReference type="Gene3D" id="3.40.50.2300">
    <property type="match status" value="1"/>
</dbReference>
<dbReference type="SMART" id="SM00862">
    <property type="entry name" value="Trans_reg_C"/>
    <property type="match status" value="1"/>
</dbReference>
<dbReference type="Pfam" id="PF00072">
    <property type="entry name" value="Response_reg"/>
    <property type="match status" value="1"/>
</dbReference>
<keyword evidence="6" id="KW-0804">Transcription</keyword>
<evidence type="ECO:0000256" key="2">
    <source>
        <dbReference type="ARBA" id="ARBA00023012"/>
    </source>
</evidence>
<dbReference type="InterPro" id="IPR039420">
    <property type="entry name" value="WalR-like"/>
</dbReference>
<dbReference type="KEGG" id="vvy:VVA0809"/>
<evidence type="ECO:0000313" key="12">
    <source>
        <dbReference type="Proteomes" id="UP000002675"/>
    </source>
</evidence>
<feature type="DNA-binding region" description="OmpR/PhoB-type" evidence="8">
    <location>
        <begin position="138"/>
        <end position="232"/>
    </location>
</feature>
<evidence type="ECO:0000256" key="5">
    <source>
        <dbReference type="ARBA" id="ARBA00023159"/>
    </source>
</evidence>
<dbReference type="GO" id="GO:0000976">
    <property type="term" value="F:transcription cis-regulatory region binding"/>
    <property type="evidence" value="ECO:0007669"/>
    <property type="project" value="TreeGrafter"/>
</dbReference>
<dbReference type="SUPFAM" id="SSF52172">
    <property type="entry name" value="CheY-like"/>
    <property type="match status" value="1"/>
</dbReference>
<feature type="modified residue" description="4-aspartylphosphate" evidence="7">
    <location>
        <position position="63"/>
    </location>
</feature>
<keyword evidence="4 8" id="KW-0238">DNA-binding</keyword>
<dbReference type="GO" id="GO:0000156">
    <property type="term" value="F:phosphorelay response regulator activity"/>
    <property type="evidence" value="ECO:0007669"/>
    <property type="project" value="TreeGrafter"/>
</dbReference>
<evidence type="ECO:0000259" key="10">
    <source>
        <dbReference type="PROSITE" id="PS51755"/>
    </source>
</evidence>
<evidence type="ECO:0000256" key="7">
    <source>
        <dbReference type="PROSITE-ProRule" id="PRU00169"/>
    </source>
</evidence>
<proteinExistence type="predicted"/>
<dbReference type="HOGENOM" id="CLU_000445_30_1_6"/>
<name>Q7ME75_VIBVY</name>
<feature type="domain" description="OmpR/PhoB-type" evidence="10">
    <location>
        <begin position="138"/>
        <end position="232"/>
    </location>
</feature>
<feature type="domain" description="Response regulatory" evidence="9">
    <location>
        <begin position="16"/>
        <end position="127"/>
    </location>
</feature>
<protein>
    <submittedName>
        <fullName evidence="11">Response regulator</fullName>
    </submittedName>
</protein>